<proteinExistence type="predicted"/>
<protein>
    <recommendedName>
        <fullName evidence="3">Lipoprotein</fullName>
    </recommendedName>
</protein>
<accession>A0A0H5QDP8</accession>
<evidence type="ECO:0000313" key="1">
    <source>
        <dbReference type="EMBL" id="CRZ00069.1"/>
    </source>
</evidence>
<dbReference type="Proteomes" id="UP000182715">
    <property type="component" value="Unassembled WGS sequence"/>
</dbReference>
<reference evidence="1 2" key="1">
    <citation type="submission" date="2014-11" db="EMBL/GenBank/DDBJ databases">
        <authorList>
            <person name="Diene M.Seydina."/>
        </authorList>
    </citation>
    <scope>NUCLEOTIDE SEQUENCE [LARGE SCALE GENOMIC DNA]</scope>
    <source>
        <strain evidence="1 2">Neisseria meningitidis CHUV</strain>
    </source>
</reference>
<evidence type="ECO:0000313" key="2">
    <source>
        <dbReference type="Proteomes" id="UP000182715"/>
    </source>
</evidence>
<dbReference type="AlphaFoldDB" id="A0A0H5QDP8"/>
<name>A0A0H5QDP8_NEIMI</name>
<organism evidence="1 2">
    <name type="scientific">Neisseria meningitidis serogroup B</name>
    <dbReference type="NCBI Taxonomy" id="491"/>
    <lineage>
        <taxon>Bacteria</taxon>
        <taxon>Pseudomonadati</taxon>
        <taxon>Pseudomonadota</taxon>
        <taxon>Betaproteobacteria</taxon>
        <taxon>Neisseriales</taxon>
        <taxon>Neisseriaceae</taxon>
        <taxon>Neisseria</taxon>
    </lineage>
</organism>
<dbReference type="EMBL" id="CVTF01000115">
    <property type="protein sequence ID" value="CRZ00069.1"/>
    <property type="molecule type" value="Genomic_DNA"/>
</dbReference>
<evidence type="ECO:0008006" key="3">
    <source>
        <dbReference type="Google" id="ProtNLM"/>
    </source>
</evidence>
<sequence>MTFFLLHVRIVFLFSFLIFEEIMNTRIIVSAAFVALALAGCGSINNVTVSDQKLQERAAFALGVSPNAVKISNRNNEGIRINFTATVGKRVSQCYVTSVISTIGVTTSDAICLGGGTHKGKSQCNALLKAAGRC</sequence>